<protein>
    <recommendedName>
        <fullName evidence="4">Receptor ligand binding region domain-containing protein</fullName>
    </recommendedName>
</protein>
<evidence type="ECO:0000256" key="1">
    <source>
        <dbReference type="SAM" id="SignalP"/>
    </source>
</evidence>
<sequence length="336" mass="38481">MHFRCQTPEVILFLLFYVRVWQIMCEPSSISILLEVSQNSDPGFGTLYENISRMAMESVVNRSSRRYPIPKIEVHLLDEKDNPISRHLLIMDKSLFLIGTSKKCKHCFVNAFYYNTPTISIVFRSNVQFSSIKNDILSKSQTLFTDWYLDSGRISKQINTVIEAIGLDSYILIHDDGPKSMEITSELFELNKPSGVLSYKSKIEDLEKIDRFQAKGIIILGFDYKFEQIIERLSIPNFGSKVGQNLINLYDSIVYATGVYITKTIKLSDHSIHSKPYLTSGVTGITRKFDGCRRVEYNYKFLEVSASGLTFPDLRAQINGNRGLEYYFGLCSDLQI</sequence>
<accession>A0A0C2J8R4</accession>
<proteinExistence type="predicted"/>
<feature type="chain" id="PRO_5002151116" description="Receptor ligand binding region domain-containing protein" evidence="1">
    <location>
        <begin position="23"/>
        <end position="336"/>
    </location>
</feature>
<keyword evidence="3" id="KW-1185">Reference proteome</keyword>
<evidence type="ECO:0008006" key="4">
    <source>
        <dbReference type="Google" id="ProtNLM"/>
    </source>
</evidence>
<keyword evidence="1" id="KW-0732">Signal</keyword>
<evidence type="ECO:0000313" key="3">
    <source>
        <dbReference type="Proteomes" id="UP000031668"/>
    </source>
</evidence>
<dbReference type="AlphaFoldDB" id="A0A0C2J8R4"/>
<reference evidence="2 3" key="1">
    <citation type="journal article" date="2014" name="Genome Biol. Evol.">
        <title>The genome of the myxosporean Thelohanellus kitauei shows adaptations to nutrient acquisition within its fish host.</title>
        <authorList>
            <person name="Yang Y."/>
            <person name="Xiong J."/>
            <person name="Zhou Z."/>
            <person name="Huo F."/>
            <person name="Miao W."/>
            <person name="Ran C."/>
            <person name="Liu Y."/>
            <person name="Zhang J."/>
            <person name="Feng J."/>
            <person name="Wang M."/>
            <person name="Wang M."/>
            <person name="Wang L."/>
            <person name="Yao B."/>
        </authorList>
    </citation>
    <scope>NUCLEOTIDE SEQUENCE [LARGE SCALE GENOMIC DNA]</scope>
    <source>
        <strain evidence="2">Wuqing</strain>
    </source>
</reference>
<gene>
    <name evidence="2" type="ORF">RF11_00542</name>
</gene>
<name>A0A0C2J8R4_THEKT</name>
<evidence type="ECO:0000313" key="2">
    <source>
        <dbReference type="EMBL" id="KII74169.1"/>
    </source>
</evidence>
<dbReference type="EMBL" id="JWZT01000510">
    <property type="protein sequence ID" value="KII74169.1"/>
    <property type="molecule type" value="Genomic_DNA"/>
</dbReference>
<dbReference type="Proteomes" id="UP000031668">
    <property type="component" value="Unassembled WGS sequence"/>
</dbReference>
<comment type="caution">
    <text evidence="2">The sequence shown here is derived from an EMBL/GenBank/DDBJ whole genome shotgun (WGS) entry which is preliminary data.</text>
</comment>
<feature type="signal peptide" evidence="1">
    <location>
        <begin position="1"/>
        <end position="22"/>
    </location>
</feature>
<organism evidence="2 3">
    <name type="scientific">Thelohanellus kitauei</name>
    <name type="common">Myxosporean</name>
    <dbReference type="NCBI Taxonomy" id="669202"/>
    <lineage>
        <taxon>Eukaryota</taxon>
        <taxon>Metazoa</taxon>
        <taxon>Cnidaria</taxon>
        <taxon>Myxozoa</taxon>
        <taxon>Myxosporea</taxon>
        <taxon>Bivalvulida</taxon>
        <taxon>Platysporina</taxon>
        <taxon>Myxobolidae</taxon>
        <taxon>Thelohanellus</taxon>
    </lineage>
</organism>